<comment type="caution">
    <text evidence="1">The sequence shown here is derived from an EMBL/GenBank/DDBJ whole genome shotgun (WGS) entry which is preliminary data.</text>
</comment>
<sequence>MKDPSYPKLDSELERQLDKISPSFDRDLAYKPCLVHLDTDNKVVDRVYVINAEDYIKHWGVWPENDRGKNYINISRVIKIAESPSRLPAEIANEIYQAGESGMGYSVFTLKFTDGTSKAYVTGNAVDFIDYPEGKSADDILSVEPHVGRERAVQSRTRYFWCLYSK</sequence>
<name>A0ABT3PNJ7_9BACT</name>
<evidence type="ECO:0000313" key="1">
    <source>
        <dbReference type="EMBL" id="MCW9707425.1"/>
    </source>
</evidence>
<keyword evidence="2" id="KW-1185">Reference proteome</keyword>
<evidence type="ECO:0000313" key="2">
    <source>
        <dbReference type="Proteomes" id="UP001207918"/>
    </source>
</evidence>
<dbReference type="Proteomes" id="UP001207918">
    <property type="component" value="Unassembled WGS sequence"/>
</dbReference>
<protein>
    <submittedName>
        <fullName evidence="1">Uncharacterized protein</fullName>
    </submittedName>
</protein>
<proteinExistence type="predicted"/>
<organism evidence="1 2">
    <name type="scientific">Fodinibius salsisoli</name>
    <dbReference type="NCBI Taxonomy" id="2820877"/>
    <lineage>
        <taxon>Bacteria</taxon>
        <taxon>Pseudomonadati</taxon>
        <taxon>Balneolota</taxon>
        <taxon>Balneolia</taxon>
        <taxon>Balneolales</taxon>
        <taxon>Balneolaceae</taxon>
        <taxon>Fodinibius</taxon>
    </lineage>
</organism>
<dbReference type="RefSeq" id="WP_265766207.1">
    <property type="nucleotide sequence ID" value="NZ_JAGGJA010000006.1"/>
</dbReference>
<reference evidence="1 2" key="1">
    <citation type="submission" date="2021-03" db="EMBL/GenBank/DDBJ databases">
        <title>Aliifodinibius sp. nov., a new bacterium isolated from saline soil.</title>
        <authorList>
            <person name="Galisteo C."/>
            <person name="De La Haba R."/>
            <person name="Sanchez-Porro C."/>
            <person name="Ventosa A."/>
        </authorList>
    </citation>
    <scope>NUCLEOTIDE SEQUENCE [LARGE SCALE GENOMIC DNA]</scope>
    <source>
        <strain evidence="1 2">1BSP15-2V2</strain>
    </source>
</reference>
<dbReference type="EMBL" id="JAGGJA010000006">
    <property type="protein sequence ID" value="MCW9707425.1"/>
    <property type="molecule type" value="Genomic_DNA"/>
</dbReference>
<accession>A0ABT3PNJ7</accession>
<gene>
    <name evidence="1" type="ORF">J6I44_11190</name>
</gene>